<dbReference type="GO" id="GO:0005886">
    <property type="term" value="C:plasma membrane"/>
    <property type="evidence" value="ECO:0007669"/>
    <property type="project" value="UniProtKB-SubCell"/>
</dbReference>
<keyword evidence="3" id="KW-0813">Transport</keyword>
<evidence type="ECO:0000256" key="6">
    <source>
        <dbReference type="ARBA" id="ARBA00022692"/>
    </source>
</evidence>
<evidence type="ECO:0000256" key="9">
    <source>
        <dbReference type="SAM" id="Phobius"/>
    </source>
</evidence>
<evidence type="ECO:0000313" key="10">
    <source>
        <dbReference type="EMBL" id="AWI09996.1"/>
    </source>
</evidence>
<dbReference type="RefSeq" id="WP_108825811.1">
    <property type="nucleotide sequence ID" value="NZ_CP023004.1"/>
</dbReference>
<dbReference type="SUPFAM" id="SSF82714">
    <property type="entry name" value="Multidrug efflux transporter AcrB TolC docking domain, DN and DC subdomains"/>
    <property type="match status" value="2"/>
</dbReference>
<reference evidence="10 11" key="1">
    <citation type="journal article" date="2018" name="Syst. Appl. Microbiol.">
        <title>Ereboglobus luteus gen. nov. sp. nov. from cockroach guts, and new insights into the oxygen relationship of the genera Opitutus and Didymococcus (Verrucomicrobia: Opitutaceae).</title>
        <authorList>
            <person name="Tegtmeier D."/>
            <person name="Belitz A."/>
            <person name="Radek R."/>
            <person name="Heimerl T."/>
            <person name="Brune A."/>
        </authorList>
    </citation>
    <scope>NUCLEOTIDE SEQUENCE [LARGE SCALE GENOMIC DNA]</scope>
    <source>
        <strain evidence="10 11">Ho45</strain>
    </source>
</reference>
<feature type="transmembrane region" description="Helical" evidence="9">
    <location>
        <begin position="1023"/>
        <end position="1049"/>
    </location>
</feature>
<dbReference type="EMBL" id="CP023004">
    <property type="protein sequence ID" value="AWI09996.1"/>
    <property type="molecule type" value="Genomic_DNA"/>
</dbReference>
<feature type="transmembrane region" description="Helical" evidence="9">
    <location>
        <begin position="437"/>
        <end position="458"/>
    </location>
</feature>
<dbReference type="PRINTS" id="PR00702">
    <property type="entry name" value="ACRIFLAVINRP"/>
</dbReference>
<evidence type="ECO:0000256" key="7">
    <source>
        <dbReference type="ARBA" id="ARBA00022989"/>
    </source>
</evidence>
<keyword evidence="11" id="KW-1185">Reference proteome</keyword>
<organism evidence="10 11">
    <name type="scientific">Ereboglobus luteus</name>
    <dbReference type="NCBI Taxonomy" id="1796921"/>
    <lineage>
        <taxon>Bacteria</taxon>
        <taxon>Pseudomonadati</taxon>
        <taxon>Verrucomicrobiota</taxon>
        <taxon>Opitutia</taxon>
        <taxon>Opitutales</taxon>
        <taxon>Opitutaceae</taxon>
        <taxon>Ereboglobus</taxon>
    </lineage>
</organism>
<accession>A0A2U8E583</accession>
<feature type="transmembrane region" description="Helical" evidence="9">
    <location>
        <begin position="920"/>
        <end position="940"/>
    </location>
</feature>
<dbReference type="Gene3D" id="3.30.2090.10">
    <property type="entry name" value="Multidrug efflux transporter AcrB TolC docking domain, DN and DC subdomains"/>
    <property type="match status" value="2"/>
</dbReference>
<dbReference type="SUPFAM" id="SSF82866">
    <property type="entry name" value="Multidrug efflux transporter AcrB transmembrane domain"/>
    <property type="match status" value="2"/>
</dbReference>
<name>A0A2U8E583_9BACT</name>
<feature type="transmembrane region" description="Helical" evidence="9">
    <location>
        <begin position="470"/>
        <end position="493"/>
    </location>
</feature>
<evidence type="ECO:0000256" key="3">
    <source>
        <dbReference type="ARBA" id="ARBA00022448"/>
    </source>
</evidence>
<keyword evidence="4" id="KW-1003">Cell membrane</keyword>
<feature type="transmembrane region" description="Helical" evidence="9">
    <location>
        <begin position="539"/>
        <end position="559"/>
    </location>
</feature>
<dbReference type="NCBIfam" id="NF000282">
    <property type="entry name" value="RND_permease_1"/>
    <property type="match status" value="1"/>
</dbReference>
<dbReference type="PANTHER" id="PTHR32063">
    <property type="match status" value="1"/>
</dbReference>
<keyword evidence="5" id="KW-0997">Cell inner membrane</keyword>
<evidence type="ECO:0000256" key="4">
    <source>
        <dbReference type="ARBA" id="ARBA00022475"/>
    </source>
</evidence>
<dbReference type="Proteomes" id="UP000244896">
    <property type="component" value="Chromosome"/>
</dbReference>
<evidence type="ECO:0000256" key="5">
    <source>
        <dbReference type="ARBA" id="ARBA00022519"/>
    </source>
</evidence>
<feature type="transmembrane region" description="Helical" evidence="9">
    <location>
        <begin position="340"/>
        <end position="359"/>
    </location>
</feature>
<dbReference type="GO" id="GO:0042910">
    <property type="term" value="F:xenobiotic transmembrane transporter activity"/>
    <property type="evidence" value="ECO:0007669"/>
    <property type="project" value="TreeGrafter"/>
</dbReference>
<feature type="transmembrane region" description="Helical" evidence="9">
    <location>
        <begin position="990"/>
        <end position="1011"/>
    </location>
</feature>
<feature type="transmembrane region" description="Helical" evidence="9">
    <location>
        <begin position="366"/>
        <end position="390"/>
    </location>
</feature>
<dbReference type="InterPro" id="IPR027463">
    <property type="entry name" value="AcrB_DN_DC_subdom"/>
</dbReference>
<keyword evidence="8 9" id="KW-0472">Membrane</keyword>
<keyword evidence="6 9" id="KW-0812">Transmembrane</keyword>
<comment type="similarity">
    <text evidence="2">Belongs to the resistance-nodulation-cell division (RND) (TC 2.A.6) family.</text>
</comment>
<dbReference type="Gene3D" id="3.30.70.1430">
    <property type="entry name" value="Multidrug efflux transporter AcrB pore domain"/>
    <property type="match status" value="2"/>
</dbReference>
<dbReference type="Pfam" id="PF00873">
    <property type="entry name" value="ACR_tran"/>
    <property type="match status" value="1"/>
</dbReference>
<proteinExistence type="inferred from homology"/>
<dbReference type="OrthoDB" id="9757876at2"/>
<dbReference type="FunFam" id="3.30.70.1430:FF:000001">
    <property type="entry name" value="Efflux pump membrane transporter"/>
    <property type="match status" value="1"/>
</dbReference>
<dbReference type="InterPro" id="IPR001036">
    <property type="entry name" value="Acrflvin-R"/>
</dbReference>
<dbReference type="NCBIfam" id="TIGR00915">
    <property type="entry name" value="2A0602"/>
    <property type="match status" value="1"/>
</dbReference>
<evidence type="ECO:0000256" key="2">
    <source>
        <dbReference type="ARBA" id="ARBA00010942"/>
    </source>
</evidence>
<dbReference type="Gene3D" id="1.20.1640.10">
    <property type="entry name" value="Multidrug efflux transporter AcrB transmembrane domain"/>
    <property type="match status" value="2"/>
</dbReference>
<evidence type="ECO:0000256" key="1">
    <source>
        <dbReference type="ARBA" id="ARBA00004429"/>
    </source>
</evidence>
<dbReference type="GO" id="GO:0015562">
    <property type="term" value="F:efflux transmembrane transporter activity"/>
    <property type="evidence" value="ECO:0007669"/>
    <property type="project" value="InterPro"/>
</dbReference>
<keyword evidence="7 9" id="KW-1133">Transmembrane helix</keyword>
<evidence type="ECO:0000256" key="8">
    <source>
        <dbReference type="ARBA" id="ARBA00023136"/>
    </source>
</evidence>
<dbReference type="FunFam" id="1.20.1640.10:FF:000001">
    <property type="entry name" value="Efflux pump membrane transporter"/>
    <property type="match status" value="1"/>
</dbReference>
<protein>
    <submittedName>
        <fullName evidence="10">Hydrophobe/amphiphile efflux-1 family RND transporter</fullName>
    </submittedName>
</protein>
<dbReference type="SUPFAM" id="SSF82693">
    <property type="entry name" value="Multidrug efflux transporter AcrB pore domain, PN1, PN2, PC1 and PC2 subdomains"/>
    <property type="match status" value="3"/>
</dbReference>
<dbReference type="Gene3D" id="3.30.70.1440">
    <property type="entry name" value="Multidrug efflux transporter AcrB pore domain"/>
    <property type="match status" value="1"/>
</dbReference>
<sequence>MAKFFIDRPVFAWVIAIFMMLAGLLSINTLSVSQYPDVSPPAISISAMYPGASAKTVQDSVAQIIEQQMTGIDNMRYMESTSNSDGSLSMTITFEVGTDPDIAQMQVQNKMQLALPLLPDEVQDQGVTVQKATRNFLMMVSFYSTDNSMSDSDIADYVETQVRDPLSRVAGVGDVQFFGAKYAMRIWVNPHALTNYNMSISEVLAAISAQNAQVSVGELSGTPSPKGQRLTATITAQTYLTTAEEFENIMVRVNPDGSQVLLKDVARIEKDKQSYYFEARYKGQPSAGCGIKLASGANALATSDRIHAEVENLSKFFPPSLAAIYPMDTAPFVRISIEEVVKTLIEAIVLVFLVMFLFLQNIRATIIPTIAVPVVLLGTFAVLGVFGFTINTLTMFGLVLAIGLLVDDAIVVVENVERVMSEEGLSPKEATKKSMGQITGALVGIAMVLAAVFTPMAFFGGSTGVIYRQFSITIASAMILSVVIAIVLTPALCATMLKPVKTGAHGEKKRGFFGWFNKVFERGTNGYERSVAGIVKRPLRIMLIYVGITVAMGLIFVRLPKSFLPSEDQGYAVMQAILPPGSTQEQTVNVLKEVERYFLEEEKDAVETIFTICGFSFGGRGQNASLGFIKLYDWDERIDSSFSAKVRKLFGIKSDKKDNSVDAVVGRAMAHFSKIKVALTFAFTPPAIAELGVAGGFEMRLLDREGMGHDALTAARQQLIYSANMDPAYNQNLAAVRLNGMDDTPQFHLNIDLEKVSALGLSIAEVNQTLSIGWASRYIGDFIDRGRVKKIYIQGDAPYRMMPEDIGLWYARNNKGEMVPFSDFTTTHWEYGSTALDRFNGFPSVTIQGSEFPGKSTGLAMDTMEQIVSEKLPAGVSVAWSGLSYEEKQSGAQAGPLYAISLIVVFLCLAALYESWTVPISVILVVPLGLIGAVLAVWSRNMTNDVYFQVGMITTVGLSCKNAILIVEFAKDAFDEGMGLLEATVHAAKLRLRPILMTSLAFGCGVVPLAISTGAGAGSQNAIGTSVLGGVVTGTILALFFVPVLFVVVTKLFRSKPNKIEKANS</sequence>
<dbReference type="KEGG" id="elut:CKA38_12705"/>
<gene>
    <name evidence="10" type="ORF">CKA38_12705</name>
</gene>
<evidence type="ECO:0000313" key="11">
    <source>
        <dbReference type="Proteomes" id="UP000244896"/>
    </source>
</evidence>
<dbReference type="AlphaFoldDB" id="A0A2U8E583"/>
<dbReference type="GO" id="GO:0009636">
    <property type="term" value="P:response to toxic substance"/>
    <property type="evidence" value="ECO:0007669"/>
    <property type="project" value="UniProtKB-ARBA"/>
</dbReference>
<comment type="subcellular location">
    <subcellularLocation>
        <location evidence="1">Cell inner membrane</location>
        <topology evidence="1">Multi-pass membrane protein</topology>
    </subcellularLocation>
</comment>
<dbReference type="Gene3D" id="3.30.70.1320">
    <property type="entry name" value="Multidrug efflux transporter AcrB pore domain like"/>
    <property type="match status" value="1"/>
</dbReference>
<dbReference type="PANTHER" id="PTHR32063:SF13">
    <property type="entry name" value="MULTIDRUG EFFLUX PUMP SUBUNIT ACRB-RELATED"/>
    <property type="match status" value="1"/>
</dbReference>
<dbReference type="InterPro" id="IPR004764">
    <property type="entry name" value="MdtF-like"/>
</dbReference>